<feature type="transmembrane region" description="Helical" evidence="1">
    <location>
        <begin position="68"/>
        <end position="88"/>
    </location>
</feature>
<feature type="transmembrane region" description="Helical" evidence="1">
    <location>
        <begin position="94"/>
        <end position="116"/>
    </location>
</feature>
<proteinExistence type="predicted"/>
<dbReference type="EMBL" id="CP036267">
    <property type="protein sequence ID" value="QDT34329.1"/>
    <property type="molecule type" value="Genomic_DNA"/>
</dbReference>
<dbReference type="RefSeq" id="WP_231739641.1">
    <property type="nucleotide sequence ID" value="NZ_CP036267.1"/>
</dbReference>
<protein>
    <submittedName>
        <fullName evidence="2">Uncharacterized protein</fullName>
    </submittedName>
</protein>
<gene>
    <name evidence="2" type="ORF">Mal48_35890</name>
</gene>
<accession>A0A517QRV7</accession>
<organism evidence="2 3">
    <name type="scientific">Thalassoglobus polymorphus</name>
    <dbReference type="NCBI Taxonomy" id="2527994"/>
    <lineage>
        <taxon>Bacteria</taxon>
        <taxon>Pseudomonadati</taxon>
        <taxon>Planctomycetota</taxon>
        <taxon>Planctomycetia</taxon>
        <taxon>Planctomycetales</taxon>
        <taxon>Planctomycetaceae</taxon>
        <taxon>Thalassoglobus</taxon>
    </lineage>
</organism>
<feature type="transmembrane region" description="Helical" evidence="1">
    <location>
        <begin position="12"/>
        <end position="31"/>
    </location>
</feature>
<dbReference type="AlphaFoldDB" id="A0A517QRV7"/>
<dbReference type="KEGG" id="tpol:Mal48_35890"/>
<feature type="transmembrane region" description="Helical" evidence="1">
    <location>
        <begin position="37"/>
        <end position="56"/>
    </location>
</feature>
<keyword evidence="1" id="KW-0812">Transmembrane</keyword>
<keyword evidence="3" id="KW-1185">Reference proteome</keyword>
<dbReference type="Proteomes" id="UP000315724">
    <property type="component" value="Chromosome"/>
</dbReference>
<evidence type="ECO:0000256" key="1">
    <source>
        <dbReference type="SAM" id="Phobius"/>
    </source>
</evidence>
<keyword evidence="1" id="KW-0472">Membrane</keyword>
<reference evidence="2 3" key="1">
    <citation type="submission" date="2019-02" db="EMBL/GenBank/DDBJ databases">
        <title>Deep-cultivation of Planctomycetes and their phenomic and genomic characterization uncovers novel biology.</title>
        <authorList>
            <person name="Wiegand S."/>
            <person name="Jogler M."/>
            <person name="Boedeker C."/>
            <person name="Pinto D."/>
            <person name="Vollmers J."/>
            <person name="Rivas-Marin E."/>
            <person name="Kohn T."/>
            <person name="Peeters S.H."/>
            <person name="Heuer A."/>
            <person name="Rast P."/>
            <person name="Oberbeckmann S."/>
            <person name="Bunk B."/>
            <person name="Jeske O."/>
            <person name="Meyerdierks A."/>
            <person name="Storesund J.E."/>
            <person name="Kallscheuer N."/>
            <person name="Luecker S."/>
            <person name="Lage O.M."/>
            <person name="Pohl T."/>
            <person name="Merkel B.J."/>
            <person name="Hornburger P."/>
            <person name="Mueller R.-W."/>
            <person name="Bruemmer F."/>
            <person name="Labrenz M."/>
            <person name="Spormann A.M."/>
            <person name="Op den Camp H."/>
            <person name="Overmann J."/>
            <person name="Amann R."/>
            <person name="Jetten M.S.M."/>
            <person name="Mascher T."/>
            <person name="Medema M.H."/>
            <person name="Devos D.P."/>
            <person name="Kaster A.-K."/>
            <person name="Ovreas L."/>
            <person name="Rohde M."/>
            <person name="Galperin M.Y."/>
            <person name="Jogler C."/>
        </authorList>
    </citation>
    <scope>NUCLEOTIDE SEQUENCE [LARGE SCALE GENOMIC DNA]</scope>
    <source>
        <strain evidence="2 3">Mal48</strain>
    </source>
</reference>
<sequence>MRTLTARAVFTLLVIITVGGVCSFITYKLYTPQETEAAIAGTAVVIPAAFFTLLILSRYGTGPGGMIAVTLARPGMTAGLACYVAWEFPNLRTLPFFLTLTVVYLASLFVETWLVLKDFQRSGDNPES</sequence>
<keyword evidence="1" id="KW-1133">Transmembrane helix</keyword>
<name>A0A517QRV7_9PLAN</name>
<evidence type="ECO:0000313" key="2">
    <source>
        <dbReference type="EMBL" id="QDT34329.1"/>
    </source>
</evidence>
<evidence type="ECO:0000313" key="3">
    <source>
        <dbReference type="Proteomes" id="UP000315724"/>
    </source>
</evidence>